<dbReference type="InterPro" id="IPR011330">
    <property type="entry name" value="Glyco_hydro/deAcase_b/a-brl"/>
</dbReference>
<gene>
    <name evidence="4" type="ORF">EXD82_01825</name>
</gene>
<dbReference type="PROSITE" id="PS51677">
    <property type="entry name" value="NODB"/>
    <property type="match status" value="1"/>
</dbReference>
<keyword evidence="1" id="KW-0479">Metal-binding</keyword>
<dbReference type="GO" id="GO:0016020">
    <property type="term" value="C:membrane"/>
    <property type="evidence" value="ECO:0007669"/>
    <property type="project" value="TreeGrafter"/>
</dbReference>
<dbReference type="PANTHER" id="PTHR10587:SF133">
    <property type="entry name" value="CHITIN DEACETYLASE 1-RELATED"/>
    <property type="match status" value="1"/>
</dbReference>
<dbReference type="SUPFAM" id="SSF88713">
    <property type="entry name" value="Glycoside hydrolase/deacetylase"/>
    <property type="match status" value="1"/>
</dbReference>
<dbReference type="Proteomes" id="UP000317863">
    <property type="component" value="Unassembled WGS sequence"/>
</dbReference>
<proteinExistence type="predicted"/>
<dbReference type="AlphaFoldDB" id="A0A544QXX1"/>
<evidence type="ECO:0000256" key="1">
    <source>
        <dbReference type="ARBA" id="ARBA00022723"/>
    </source>
</evidence>
<keyword evidence="2" id="KW-0378">Hydrolase</keyword>
<protein>
    <submittedName>
        <fullName evidence="4">Polysaccharide deacetylase</fullName>
    </submittedName>
</protein>
<dbReference type="EMBL" id="SGJB01000002">
    <property type="protein sequence ID" value="TQQ85511.1"/>
    <property type="molecule type" value="Genomic_DNA"/>
</dbReference>
<name>A0A544QXX1_9FIRM</name>
<evidence type="ECO:0000313" key="4">
    <source>
        <dbReference type="EMBL" id="TQQ85511.1"/>
    </source>
</evidence>
<dbReference type="GO" id="GO:0005975">
    <property type="term" value="P:carbohydrate metabolic process"/>
    <property type="evidence" value="ECO:0007669"/>
    <property type="project" value="InterPro"/>
</dbReference>
<dbReference type="Pfam" id="PF01522">
    <property type="entry name" value="Polysacc_deac_1"/>
    <property type="match status" value="1"/>
</dbReference>
<dbReference type="OrthoDB" id="258610at2"/>
<evidence type="ECO:0000313" key="5">
    <source>
        <dbReference type="Proteomes" id="UP000317863"/>
    </source>
</evidence>
<accession>A0A544QXX1</accession>
<evidence type="ECO:0000256" key="2">
    <source>
        <dbReference type="ARBA" id="ARBA00022801"/>
    </source>
</evidence>
<dbReference type="InterPro" id="IPR002509">
    <property type="entry name" value="NODB_dom"/>
</dbReference>
<comment type="caution">
    <text evidence="4">The sequence shown here is derived from an EMBL/GenBank/DDBJ whole genome shotgun (WGS) entry which is preliminary data.</text>
</comment>
<dbReference type="GO" id="GO:0016810">
    <property type="term" value="F:hydrolase activity, acting on carbon-nitrogen (but not peptide) bonds"/>
    <property type="evidence" value="ECO:0007669"/>
    <property type="project" value="InterPro"/>
</dbReference>
<dbReference type="RefSeq" id="WP_142535215.1">
    <property type="nucleotide sequence ID" value="NZ_SGJB01000002.1"/>
</dbReference>
<organism evidence="4 5">
    <name type="scientific">Peptacetobacter hominis</name>
    <dbReference type="NCBI Taxonomy" id="2743610"/>
    <lineage>
        <taxon>Bacteria</taxon>
        <taxon>Bacillati</taxon>
        <taxon>Bacillota</taxon>
        <taxon>Clostridia</taxon>
        <taxon>Peptostreptococcales</taxon>
        <taxon>Peptostreptococcaceae</taxon>
        <taxon>Peptacetobacter</taxon>
    </lineage>
</organism>
<dbReference type="PANTHER" id="PTHR10587">
    <property type="entry name" value="GLYCOSYL TRANSFERASE-RELATED"/>
    <property type="match status" value="1"/>
</dbReference>
<dbReference type="InterPro" id="IPR050248">
    <property type="entry name" value="Polysacc_deacetylase_ArnD"/>
</dbReference>
<dbReference type="CDD" id="cd10944">
    <property type="entry name" value="CE4_SmPgdA_like"/>
    <property type="match status" value="1"/>
</dbReference>
<reference evidence="4 5" key="1">
    <citation type="submission" date="2019-02" db="EMBL/GenBank/DDBJ databases">
        <title>Peptostreptococcaceae bacterium ZHW00191 nov., a new bacterium isolated from the human gut.</title>
        <authorList>
            <person name="Zhou H.-W."/>
            <person name="Chen X.-J."/>
        </authorList>
    </citation>
    <scope>NUCLEOTIDE SEQUENCE [LARGE SCALE GENOMIC DNA]</scope>
    <source>
        <strain evidence="4 5">ZHW00191</strain>
    </source>
</reference>
<sequence length="284" mass="32380">MKNKKLIILILALIVLIGGTGKTISYMQEQKRIKIEQEKQAKIEAEKRKYMIGCSNDAKQFSYDAKEIGKRLDSYKYSNDGKKMVFLTFDDGTSTTVTPQVLKTLKENDVHATFFVTGSNIEKGGEKAKDLLKQELAEGHAIANHSYSHDYKTLYPNRTLDFNAFKADFDKNDKLLKDILGKYFSTRVIRCPGGHMSWKGMDTLDTYLEKNNMVSIDWNSLNQDAEGPKKVASQLSDIAIKESKDKDIVVLLMHDTYGKEETAKALPQIIKYFKDNGYEFKTLR</sequence>
<dbReference type="GO" id="GO:0046872">
    <property type="term" value="F:metal ion binding"/>
    <property type="evidence" value="ECO:0007669"/>
    <property type="project" value="UniProtKB-KW"/>
</dbReference>
<keyword evidence="5" id="KW-1185">Reference proteome</keyword>
<feature type="domain" description="NodB homology" evidence="3">
    <location>
        <begin position="83"/>
        <end position="281"/>
    </location>
</feature>
<dbReference type="Gene3D" id="3.20.20.370">
    <property type="entry name" value="Glycoside hydrolase/deacetylase"/>
    <property type="match status" value="1"/>
</dbReference>
<evidence type="ECO:0000259" key="3">
    <source>
        <dbReference type="PROSITE" id="PS51677"/>
    </source>
</evidence>